<organism evidence="1 2">
    <name type="scientific">Solanum verrucosum</name>
    <dbReference type="NCBI Taxonomy" id="315347"/>
    <lineage>
        <taxon>Eukaryota</taxon>
        <taxon>Viridiplantae</taxon>
        <taxon>Streptophyta</taxon>
        <taxon>Embryophyta</taxon>
        <taxon>Tracheophyta</taxon>
        <taxon>Spermatophyta</taxon>
        <taxon>Magnoliopsida</taxon>
        <taxon>eudicotyledons</taxon>
        <taxon>Gunneridae</taxon>
        <taxon>Pentapetalae</taxon>
        <taxon>asterids</taxon>
        <taxon>lamiids</taxon>
        <taxon>Solanales</taxon>
        <taxon>Solanaceae</taxon>
        <taxon>Solanoideae</taxon>
        <taxon>Solaneae</taxon>
        <taxon>Solanum</taxon>
    </lineage>
</organism>
<keyword evidence="2" id="KW-1185">Reference proteome</keyword>
<gene>
    <name evidence="1" type="ORF">MTR67_001806</name>
</gene>
<protein>
    <submittedName>
        <fullName evidence="1">Uncharacterized protein</fullName>
    </submittedName>
</protein>
<dbReference type="Proteomes" id="UP001234989">
    <property type="component" value="Chromosome 1"/>
</dbReference>
<dbReference type="EMBL" id="CP133612">
    <property type="protein sequence ID" value="WMV08421.1"/>
    <property type="molecule type" value="Genomic_DNA"/>
</dbReference>
<evidence type="ECO:0000313" key="2">
    <source>
        <dbReference type="Proteomes" id="UP001234989"/>
    </source>
</evidence>
<accession>A0AAF0T7T6</accession>
<proteinExistence type="predicted"/>
<evidence type="ECO:0000313" key="1">
    <source>
        <dbReference type="EMBL" id="WMV08421.1"/>
    </source>
</evidence>
<name>A0AAF0T7T6_SOLVR</name>
<sequence>MPRIIADPLYSWEEAGLQVKNKSNCRIIPATIWWTIWKERNLRVFRIRKSNMQQVKLNCFLTLCWVYQIYSNDIVSIIDVLDSL</sequence>
<reference evidence="1" key="1">
    <citation type="submission" date="2023-08" db="EMBL/GenBank/DDBJ databases">
        <title>A de novo genome assembly of Solanum verrucosum Schlechtendal, a Mexican diploid species geographically isolated from the other diploid A-genome species in potato relatives.</title>
        <authorList>
            <person name="Hosaka K."/>
        </authorList>
    </citation>
    <scope>NUCLEOTIDE SEQUENCE</scope>
    <source>
        <tissue evidence="1">Young leaves</tissue>
    </source>
</reference>
<dbReference type="AlphaFoldDB" id="A0AAF0T7T6"/>